<proteinExistence type="predicted"/>
<organism evidence="3 4">
    <name type="scientific">Clostridium algifaecis</name>
    <dbReference type="NCBI Taxonomy" id="1472040"/>
    <lineage>
        <taxon>Bacteria</taxon>
        <taxon>Bacillati</taxon>
        <taxon>Bacillota</taxon>
        <taxon>Clostridia</taxon>
        <taxon>Eubacteriales</taxon>
        <taxon>Clostridiaceae</taxon>
        <taxon>Clostridium</taxon>
    </lineage>
</organism>
<evidence type="ECO:0000256" key="1">
    <source>
        <dbReference type="SAM" id="MobiDB-lite"/>
    </source>
</evidence>
<feature type="compositionally biased region" description="Low complexity" evidence="1">
    <location>
        <begin position="256"/>
        <end position="295"/>
    </location>
</feature>
<keyword evidence="4" id="KW-1185">Reference proteome</keyword>
<name>A0ABS4KPJ2_9CLOT</name>
<feature type="region of interest" description="Disordered" evidence="1">
    <location>
        <begin position="241"/>
        <end position="380"/>
    </location>
</feature>
<dbReference type="EMBL" id="JAGGLM010000002">
    <property type="protein sequence ID" value="MBP2031966.1"/>
    <property type="molecule type" value="Genomic_DNA"/>
</dbReference>
<gene>
    <name evidence="3" type="ORF">J2Z42_000631</name>
</gene>
<feature type="transmembrane region" description="Helical" evidence="2">
    <location>
        <begin position="6"/>
        <end position="25"/>
    </location>
</feature>
<keyword evidence="2" id="KW-0812">Transmembrane</keyword>
<evidence type="ECO:0000256" key="2">
    <source>
        <dbReference type="SAM" id="Phobius"/>
    </source>
</evidence>
<dbReference type="Proteomes" id="UP001519307">
    <property type="component" value="Unassembled WGS sequence"/>
</dbReference>
<accession>A0ABS4KPJ2</accession>
<evidence type="ECO:0000313" key="3">
    <source>
        <dbReference type="EMBL" id="MBP2031966.1"/>
    </source>
</evidence>
<comment type="caution">
    <text evidence="3">The sequence shown here is derived from an EMBL/GenBank/DDBJ whole genome shotgun (WGS) entry which is preliminary data.</text>
</comment>
<sequence>MMNVIKTAIVTIIISIISGLLLEYFKNLAPKILCTMGNGKLIKKNGKKIYACTITVRNLSNKIVHELTLNIQSLQSNLKITRARITEGLKFDSSINDNALDIDIPFLSKDDEFSATIYVENQYGVYDKPSVVLRSPENFKEVDSPKQVGFFTSLFNIPKDISQSVSGIPKNNNTVATGDKNDLTLVMNRTPGARKAINNGSRKALRRNSSVNTGKKALIITVSIVLVISTGVLAKSYFKNKANNTPVPTSETNVNKQSTDTTGSSKGTTKTSGSKTPTRSSTGNTNLNTSTGWTNRNTDTKQSTSGTTENTNSNTSTGQTTNNTNSKQSTSTSGTTQNTDTKSSTSGTTQNTNTKSSTTGTTGNSGSSTSTTETTDNAGK</sequence>
<protein>
    <submittedName>
        <fullName evidence="3">Uncharacterized protein</fullName>
    </submittedName>
</protein>
<evidence type="ECO:0000313" key="4">
    <source>
        <dbReference type="Proteomes" id="UP001519307"/>
    </source>
</evidence>
<dbReference type="RefSeq" id="WP_209700903.1">
    <property type="nucleotide sequence ID" value="NZ_JAGGLM010000002.1"/>
</dbReference>
<reference evidence="3 4" key="1">
    <citation type="submission" date="2021-03" db="EMBL/GenBank/DDBJ databases">
        <title>Genomic Encyclopedia of Type Strains, Phase IV (KMG-IV): sequencing the most valuable type-strain genomes for metagenomic binning, comparative biology and taxonomic classification.</title>
        <authorList>
            <person name="Goeker M."/>
        </authorList>
    </citation>
    <scope>NUCLEOTIDE SEQUENCE [LARGE SCALE GENOMIC DNA]</scope>
    <source>
        <strain evidence="3 4">DSM 28783</strain>
    </source>
</reference>
<feature type="compositionally biased region" description="Low complexity" evidence="1">
    <location>
        <begin position="303"/>
        <end position="380"/>
    </location>
</feature>
<keyword evidence="2" id="KW-0472">Membrane</keyword>
<feature type="compositionally biased region" description="Polar residues" evidence="1">
    <location>
        <begin position="241"/>
        <end position="255"/>
    </location>
</feature>
<keyword evidence="2" id="KW-1133">Transmembrane helix</keyword>